<feature type="compositionally biased region" description="Low complexity" evidence="1">
    <location>
        <begin position="47"/>
        <end position="59"/>
    </location>
</feature>
<keyword evidence="3" id="KW-1185">Reference proteome</keyword>
<evidence type="ECO:0000256" key="1">
    <source>
        <dbReference type="SAM" id="MobiDB-lite"/>
    </source>
</evidence>
<feature type="region of interest" description="Disordered" evidence="1">
    <location>
        <begin position="1"/>
        <end position="131"/>
    </location>
</feature>
<proteinExistence type="predicted"/>
<feature type="compositionally biased region" description="Basic and acidic residues" evidence="1">
    <location>
        <begin position="80"/>
        <end position="92"/>
    </location>
</feature>
<dbReference type="Proteomes" id="UP000054383">
    <property type="component" value="Unassembled WGS sequence"/>
</dbReference>
<dbReference type="EMBL" id="CVMT01000009">
    <property type="protein sequence ID" value="CRG91255.1"/>
    <property type="molecule type" value="Genomic_DNA"/>
</dbReference>
<sequence length="193" mass="20003">MSTNSDTMGASREPVFSEHKASSSSSSNSNYNKGSITRDGPVGGASTGSPAASTAATSSNYHRERSRYNPATGSGFNPPSKEDSGESRKNYNEQHPTTSVGIAPERIRTDSSGTSPGPGANGNGGETGIKGALAGIHGVGESIRGTVGAAIDSIFNDQNGISKNQAIAREGEWEVKTGQFSKSTKERERFTNT</sequence>
<dbReference type="OrthoDB" id="4779541at2759"/>
<dbReference type="OMA" id="TQTRQRP"/>
<evidence type="ECO:0000313" key="3">
    <source>
        <dbReference type="Proteomes" id="UP000054383"/>
    </source>
</evidence>
<gene>
    <name evidence="2" type="ORF">PISL3812_08303</name>
</gene>
<name>A0A0U1M6N4_TALIS</name>
<organism evidence="2 3">
    <name type="scientific">Talaromyces islandicus</name>
    <name type="common">Penicillium islandicum</name>
    <dbReference type="NCBI Taxonomy" id="28573"/>
    <lineage>
        <taxon>Eukaryota</taxon>
        <taxon>Fungi</taxon>
        <taxon>Dikarya</taxon>
        <taxon>Ascomycota</taxon>
        <taxon>Pezizomycotina</taxon>
        <taxon>Eurotiomycetes</taxon>
        <taxon>Eurotiomycetidae</taxon>
        <taxon>Eurotiales</taxon>
        <taxon>Trichocomaceae</taxon>
        <taxon>Talaromyces</taxon>
        <taxon>Talaromyces sect. Islandici</taxon>
    </lineage>
</organism>
<accession>A0A0U1M6N4</accession>
<protein>
    <submittedName>
        <fullName evidence="2">Uncharacterized protein</fullName>
    </submittedName>
</protein>
<dbReference type="STRING" id="28573.A0A0U1M6N4"/>
<feature type="compositionally biased region" description="Gly residues" evidence="1">
    <location>
        <begin position="119"/>
        <end position="128"/>
    </location>
</feature>
<reference evidence="2 3" key="1">
    <citation type="submission" date="2015-04" db="EMBL/GenBank/DDBJ databases">
        <authorList>
            <person name="Syromyatnikov M.Y."/>
            <person name="Popov V.N."/>
        </authorList>
    </citation>
    <scope>NUCLEOTIDE SEQUENCE [LARGE SCALE GENOMIC DNA]</scope>
    <source>
        <strain evidence="2">WF-38-12</strain>
    </source>
</reference>
<evidence type="ECO:0000313" key="2">
    <source>
        <dbReference type="EMBL" id="CRG91255.1"/>
    </source>
</evidence>
<dbReference type="AlphaFoldDB" id="A0A0U1M6N4"/>